<dbReference type="Proteomes" id="UP001334248">
    <property type="component" value="Unassembled WGS sequence"/>
</dbReference>
<accession>A0ABR0RRN3</accession>
<reference evidence="2 3" key="1">
    <citation type="journal article" date="2023" name="Res Sq">
        <title>Genomic and morphological characterization of Knufia obscura isolated from the Mars 2020 spacecraft assembly facility.</title>
        <authorList>
            <person name="Chander A.M."/>
            <person name="Teixeira M.M."/>
            <person name="Singh N.K."/>
            <person name="Williams M.P."/>
            <person name="Parker C.W."/>
            <person name="Leo P."/>
            <person name="Stajich J.E."/>
            <person name="Torok T."/>
            <person name="Tighe S."/>
            <person name="Mason C.E."/>
            <person name="Venkateswaran K."/>
        </authorList>
    </citation>
    <scope>NUCLEOTIDE SEQUENCE [LARGE SCALE GENOMIC DNA]</scope>
    <source>
        <strain evidence="2 3">CCFEE 5817</strain>
    </source>
</reference>
<sequence>MALYAEDPLSGEGLVWGSEVNIEINPQDDSKRTSVLDPFARQSTDTAPIDFPEYPESVRLPIQAYHQHKCETPFSTADDADDEGSLYVKSPSPGESLQPLTDVRGRPRSRTNQLRRRGIDLSRDELRISSRWSSGEKKSMENFRDAIREKAKHRDGDDALFTKWTARRGRPFFKDARAIKDKVTKSWRSNIGRSRGPTTGKAVVESGSNHVKENHDSNRNSGHTGQEVAGGLPKQQMTLRQVRSSISIRKQSPSPSPTSSSYECSSFPSRQSPNTTHISTHHQDRKTSWQRHLQHDLQPNPDRQLRHKKARYLLQEELKEKQEVEARNEGRRILPSDYFPDHNHDHYHELRHGSAAQPLLQPSLTMSAISQRDVEKYWRLPSLASTHAPLTPSYSYSEPRLERLDEITSSGDFENAWWASGSRNTSTSVSSVPPPPEQNNRIPRSPTTDLVTALKARIAHSNDDHEKSSARPLLQASSSNSYFSGGNMPDTPPATVDSERYYARLPQSRITSGRLVSSMSLPEGLGLDGGSRSSSYRYDQDDEDVGENESERDKVAAEMRTLALHPLRTRLPCENLVRPSVSMGLGLERRGI</sequence>
<dbReference type="RefSeq" id="XP_064731366.1">
    <property type="nucleotide sequence ID" value="XM_064872708.1"/>
</dbReference>
<feature type="compositionally biased region" description="Polar residues" evidence="1">
    <location>
        <begin position="475"/>
        <end position="484"/>
    </location>
</feature>
<feature type="region of interest" description="Disordered" evidence="1">
    <location>
        <begin position="71"/>
        <end position="113"/>
    </location>
</feature>
<feature type="compositionally biased region" description="Polar residues" evidence="1">
    <location>
        <begin position="235"/>
        <end position="251"/>
    </location>
</feature>
<feature type="region of interest" description="Disordered" evidence="1">
    <location>
        <begin position="460"/>
        <end position="496"/>
    </location>
</feature>
<keyword evidence="3" id="KW-1185">Reference proteome</keyword>
<feature type="region of interest" description="Disordered" evidence="1">
    <location>
        <begin position="421"/>
        <end position="446"/>
    </location>
</feature>
<feature type="compositionally biased region" description="Low complexity" evidence="1">
    <location>
        <begin position="257"/>
        <end position="269"/>
    </location>
</feature>
<protein>
    <submittedName>
        <fullName evidence="2">Uncharacterized protein</fullName>
    </submittedName>
</protein>
<feature type="compositionally biased region" description="Basic and acidic residues" evidence="1">
    <location>
        <begin position="460"/>
        <end position="469"/>
    </location>
</feature>
<proteinExistence type="predicted"/>
<dbReference type="EMBL" id="JAVHJV010000004">
    <property type="protein sequence ID" value="KAK5943276.1"/>
    <property type="molecule type" value="Genomic_DNA"/>
</dbReference>
<gene>
    <name evidence="2" type="ORF">PMZ80_004283</name>
</gene>
<feature type="region of interest" description="Disordered" evidence="1">
    <location>
        <begin position="514"/>
        <end position="553"/>
    </location>
</feature>
<evidence type="ECO:0000313" key="2">
    <source>
        <dbReference type="EMBL" id="KAK5943276.1"/>
    </source>
</evidence>
<comment type="caution">
    <text evidence="2">The sequence shown here is derived from an EMBL/GenBank/DDBJ whole genome shotgun (WGS) entry which is preliminary data.</text>
</comment>
<dbReference type="GeneID" id="89997732"/>
<feature type="region of interest" description="Disordered" evidence="1">
    <location>
        <begin position="187"/>
        <end position="302"/>
    </location>
</feature>
<organism evidence="2 3">
    <name type="scientific">Knufia obscura</name>
    <dbReference type="NCBI Taxonomy" id="1635080"/>
    <lineage>
        <taxon>Eukaryota</taxon>
        <taxon>Fungi</taxon>
        <taxon>Dikarya</taxon>
        <taxon>Ascomycota</taxon>
        <taxon>Pezizomycotina</taxon>
        <taxon>Eurotiomycetes</taxon>
        <taxon>Chaetothyriomycetidae</taxon>
        <taxon>Chaetothyriales</taxon>
        <taxon>Trichomeriaceae</taxon>
        <taxon>Knufia</taxon>
    </lineage>
</organism>
<evidence type="ECO:0000256" key="1">
    <source>
        <dbReference type="SAM" id="MobiDB-lite"/>
    </source>
</evidence>
<evidence type="ECO:0000313" key="3">
    <source>
        <dbReference type="Proteomes" id="UP001334248"/>
    </source>
</evidence>
<name>A0ABR0RRN3_9EURO</name>